<gene>
    <name evidence="2" type="ORF">Hypma_006162</name>
</gene>
<evidence type="ECO:0000256" key="1">
    <source>
        <dbReference type="SAM" id="MobiDB-lite"/>
    </source>
</evidence>
<feature type="region of interest" description="Disordered" evidence="1">
    <location>
        <begin position="428"/>
        <end position="474"/>
    </location>
</feature>
<feature type="compositionally biased region" description="Polar residues" evidence="1">
    <location>
        <begin position="53"/>
        <end position="64"/>
    </location>
</feature>
<dbReference type="InParanoid" id="A0A369K306"/>
<dbReference type="Proteomes" id="UP000076154">
    <property type="component" value="Unassembled WGS sequence"/>
</dbReference>
<evidence type="ECO:0000313" key="2">
    <source>
        <dbReference type="EMBL" id="RDB26233.1"/>
    </source>
</evidence>
<feature type="region of interest" description="Disordered" evidence="1">
    <location>
        <begin position="306"/>
        <end position="345"/>
    </location>
</feature>
<feature type="region of interest" description="Disordered" evidence="1">
    <location>
        <begin position="41"/>
        <end position="66"/>
    </location>
</feature>
<reference evidence="2" key="1">
    <citation type="submission" date="2018-04" db="EMBL/GenBank/DDBJ databases">
        <title>Whole genome sequencing of Hypsizygus marmoreus.</title>
        <authorList>
            <person name="Choi I.-G."/>
            <person name="Min B."/>
            <person name="Kim J.-G."/>
            <person name="Kim S."/>
            <person name="Oh Y.-L."/>
            <person name="Kong W.-S."/>
            <person name="Park H."/>
            <person name="Jeong J."/>
            <person name="Song E.-S."/>
        </authorList>
    </citation>
    <scope>NUCLEOTIDE SEQUENCE [LARGE SCALE GENOMIC DNA]</scope>
    <source>
        <strain evidence="2">51987-8</strain>
    </source>
</reference>
<proteinExistence type="predicted"/>
<feature type="compositionally biased region" description="Acidic residues" evidence="1">
    <location>
        <begin position="433"/>
        <end position="471"/>
    </location>
</feature>
<organism evidence="2 3">
    <name type="scientific">Hypsizygus marmoreus</name>
    <name type="common">White beech mushroom</name>
    <name type="synonym">Agaricus marmoreus</name>
    <dbReference type="NCBI Taxonomy" id="39966"/>
    <lineage>
        <taxon>Eukaryota</taxon>
        <taxon>Fungi</taxon>
        <taxon>Dikarya</taxon>
        <taxon>Basidiomycota</taxon>
        <taxon>Agaricomycotina</taxon>
        <taxon>Agaricomycetes</taxon>
        <taxon>Agaricomycetidae</taxon>
        <taxon>Agaricales</taxon>
        <taxon>Tricholomatineae</taxon>
        <taxon>Lyophyllaceae</taxon>
        <taxon>Hypsizygus</taxon>
    </lineage>
</organism>
<keyword evidence="3" id="KW-1185">Reference proteome</keyword>
<name>A0A369K306_HYPMA</name>
<accession>A0A369K306</accession>
<protein>
    <submittedName>
        <fullName evidence="2">Uncharacterized protein</fullName>
    </submittedName>
</protein>
<feature type="region of interest" description="Disordered" evidence="1">
    <location>
        <begin position="113"/>
        <end position="138"/>
    </location>
</feature>
<sequence>MTTGVGDNSNPKICRPCKNIPRRYKLANGLGADEAGSLNMSARSFPVEDDSSCGPTSDESSNETVIPADLTDKSLCSAATSVALKVAAETTDEYAHRYRHDSLAKVPIVESLSNHSGVDEEEDVGSADPAQEAQRDSQARSIYFPAQGIVPTILSWNDPGVVADYLPLEIKHHAVRGVACRLPSNDPDDPDDLVDCDVPEEPVIKEYRRPGHAHGGEGNCSQTSNVFKNLKFSTAQGSEYESSINSGDESRTPLRIHLFSSDAVSDENSDKENHTQPRSVGYSSYDASEEYSDEETYVPLRFRECSSDADSESSDKENQAPFLDSRGIPSCDVSEEDFNKENANPQTSYVCESDKENGANRVRSWIHRVTESGSEYACQRHAERRANPLADLELDGSRHFCSFNTDRDGDRDDAVTNSRDVNDLRQSSRVMTEDEFETYDEVDLSEYDMSGDEGDAEDEEDDDSDDFDSDDVSAHPIVIRARGLWK</sequence>
<evidence type="ECO:0000313" key="3">
    <source>
        <dbReference type="Proteomes" id="UP000076154"/>
    </source>
</evidence>
<feature type="region of interest" description="Disordered" evidence="1">
    <location>
        <begin position="262"/>
        <end position="293"/>
    </location>
</feature>
<dbReference type="EMBL" id="LUEZ02000040">
    <property type="protein sequence ID" value="RDB26233.1"/>
    <property type="molecule type" value="Genomic_DNA"/>
</dbReference>
<comment type="caution">
    <text evidence="2">The sequence shown here is derived from an EMBL/GenBank/DDBJ whole genome shotgun (WGS) entry which is preliminary data.</text>
</comment>
<dbReference type="AlphaFoldDB" id="A0A369K306"/>